<organism evidence="1 2">
    <name type="scientific">Rhabditophanes sp. KR3021</name>
    <dbReference type="NCBI Taxonomy" id="114890"/>
    <lineage>
        <taxon>Eukaryota</taxon>
        <taxon>Metazoa</taxon>
        <taxon>Ecdysozoa</taxon>
        <taxon>Nematoda</taxon>
        <taxon>Chromadorea</taxon>
        <taxon>Rhabditida</taxon>
        <taxon>Tylenchina</taxon>
        <taxon>Panagrolaimomorpha</taxon>
        <taxon>Strongyloidoidea</taxon>
        <taxon>Alloionematidae</taxon>
        <taxon>Rhabditophanes</taxon>
    </lineage>
</organism>
<sequence>MVKKNPPLMPVTAEMQTFEDAYVALRRFKYDECEALLQKLDQNDVMVLELKAQLYYRVERYEEAAKLYEHVLRNFSGDSDTDRYTNYAACLTMWRNQSADAKYKNPASETYEQVFNYSCFLIEDGKYVEALKQLEKAKEMCIQFLRSEEYTEQEIEEELAIIRVQIAYAYQKLNKTEEAKKVYDAINHDMVTESTTLIVLLNNLPTVQECFSLNDARKKLKSATKGDVYKLNNSQKAVLAFNQAVIAYFSKSTEQVKKFLNQYKELAGEGDAFKRFAFAEALRTKDQSAITYSASSICDDETRFWFTISGLLRLGDVEGAANYAKEKVPGKIKNTLSFSGLLASFEIFINSDHPEKTLVECAVSLEKTNKDVACKAYAAAVSIADKYAKDGCKFVPVHENLLSSNDKGTVCRLIKSHYQENAKLVEKLSKAYLSNVDSPSTSAIDVDKIEKDDSVLYTQRPRLVKEDVSSSKGKESTVLTGKLKKRVVRKRKQILPKNFDPKKVPDPERWIPKMERTNRKQLSKKLREKNIGKGSQGLTGSEDMDYSNKPANLAASVNSPKDGPRQQVRNNAGGKKKKKGK</sequence>
<proteinExistence type="predicted"/>
<evidence type="ECO:0000313" key="1">
    <source>
        <dbReference type="Proteomes" id="UP000095286"/>
    </source>
</evidence>
<name>A0AC35UGR8_9BILA</name>
<dbReference type="WBParaSite" id="RSKR_0001176800.1">
    <property type="protein sequence ID" value="RSKR_0001176800.1"/>
    <property type="gene ID" value="RSKR_0001176800"/>
</dbReference>
<evidence type="ECO:0000313" key="2">
    <source>
        <dbReference type="WBParaSite" id="RSKR_0001176800.1"/>
    </source>
</evidence>
<accession>A0AC35UGR8</accession>
<dbReference type="Proteomes" id="UP000095286">
    <property type="component" value="Unplaced"/>
</dbReference>
<protein>
    <submittedName>
        <fullName evidence="2">Signal recognition particle subunit SRP72</fullName>
    </submittedName>
</protein>
<reference evidence="2" key="1">
    <citation type="submission" date="2016-11" db="UniProtKB">
        <authorList>
            <consortium name="WormBaseParasite"/>
        </authorList>
    </citation>
    <scope>IDENTIFICATION</scope>
    <source>
        <strain evidence="2">KR3021</strain>
    </source>
</reference>